<dbReference type="Pfam" id="PF06908">
    <property type="entry name" value="YpsA"/>
    <property type="match status" value="1"/>
</dbReference>
<dbReference type="EMBL" id="QXWZ01000008">
    <property type="protein sequence ID" value="NBI78513.1"/>
    <property type="molecule type" value="Genomic_DNA"/>
</dbReference>
<dbReference type="SUPFAM" id="SSF102405">
    <property type="entry name" value="MCP/YpsA-like"/>
    <property type="match status" value="1"/>
</dbReference>
<dbReference type="PANTHER" id="PTHR38440">
    <property type="entry name" value="UPF0398 PROTEIN YPSA"/>
    <property type="match status" value="1"/>
</dbReference>
<gene>
    <name evidence="1" type="ORF">D3Z39_06470</name>
</gene>
<dbReference type="Proteomes" id="UP000446348">
    <property type="component" value="Unassembled WGS sequence"/>
</dbReference>
<evidence type="ECO:0000313" key="1">
    <source>
        <dbReference type="EMBL" id="NBI78513.1"/>
    </source>
</evidence>
<evidence type="ECO:0000313" key="2">
    <source>
        <dbReference type="Proteomes" id="UP000446348"/>
    </source>
</evidence>
<dbReference type="InterPro" id="IPR010697">
    <property type="entry name" value="YspA"/>
</dbReference>
<proteinExistence type="predicted"/>
<sequence>MKEESCAFTGHRPHKFPWRDDESDARCVALKAVLEAEIEKLVREGVTNFFSGMAEGVDQWAALSVLARKTSAPELKLRCILPWEGQADGWIQGSQERYQEILGRADTVSYMGQEYQKDCLLKRNHRLVDSAAVLLAVYNGEWRGGTAATVRYAQKSGRRIIRIDPLSLDVIYL</sequence>
<dbReference type="RefSeq" id="WP_160209363.1">
    <property type="nucleotide sequence ID" value="NZ_QXWZ01000008.1"/>
</dbReference>
<protein>
    <submittedName>
        <fullName evidence="1">DUF1273 family protein</fullName>
    </submittedName>
</protein>
<accession>A0A845RFW0</accession>
<dbReference type="AlphaFoldDB" id="A0A845RFW0"/>
<name>A0A845RFW0_9FIRM</name>
<dbReference type="OrthoDB" id="1795759at2"/>
<organism evidence="1 2">
    <name type="scientific">Anaerotruncus colihominis</name>
    <dbReference type="NCBI Taxonomy" id="169435"/>
    <lineage>
        <taxon>Bacteria</taxon>
        <taxon>Bacillati</taxon>
        <taxon>Bacillota</taxon>
        <taxon>Clostridia</taxon>
        <taxon>Eubacteriales</taxon>
        <taxon>Oscillospiraceae</taxon>
        <taxon>Anaerotruncus</taxon>
    </lineage>
</organism>
<reference evidence="1 2" key="1">
    <citation type="submission" date="2018-08" db="EMBL/GenBank/DDBJ databases">
        <title>Murine metabolic-syndrome-specific gut microbial biobank.</title>
        <authorList>
            <person name="Liu C."/>
        </authorList>
    </citation>
    <scope>NUCLEOTIDE SEQUENCE [LARGE SCALE GENOMIC DNA]</scope>
    <source>
        <strain evidence="1 2">X69</strain>
    </source>
</reference>
<dbReference type="PANTHER" id="PTHR38440:SF1">
    <property type="entry name" value="UPF0398 PROTEIN SPR0331"/>
    <property type="match status" value="1"/>
</dbReference>
<comment type="caution">
    <text evidence="1">The sequence shown here is derived from an EMBL/GenBank/DDBJ whole genome shotgun (WGS) entry which is preliminary data.</text>
</comment>
<dbReference type="Gene3D" id="3.40.50.450">
    <property type="match status" value="1"/>
</dbReference>